<evidence type="ECO:0000313" key="1">
    <source>
        <dbReference type="EMBL" id="OCB90465.1"/>
    </source>
</evidence>
<proteinExistence type="predicted"/>
<protein>
    <submittedName>
        <fullName evidence="1">Uncharacterized protein</fullName>
    </submittedName>
</protein>
<sequence>MPAVLQTLPCTVKRSQPSSSNLYYTMSADSTATGVLATASNKEIVGYFVVGNGMVQLKMTASATGTDAVPLFVANATLSYRSENDLTETRNFDVNLGTKDITSKFDNGPSVKAEVMSGFITKQIKLSGTAEWSKL</sequence>
<reference evidence="1" key="1">
    <citation type="submission" date="2016-06" db="EMBL/GenBank/DDBJ databases">
        <title>Draft Genome sequence of the fungus Inonotus baumii.</title>
        <authorList>
            <person name="Zhu H."/>
            <person name="Lin W."/>
        </authorList>
    </citation>
    <scope>NUCLEOTIDE SEQUENCE</scope>
    <source>
        <strain evidence="1">821</strain>
    </source>
</reference>
<gene>
    <name evidence="1" type="ORF">A7U60_g2317</name>
</gene>
<organism evidence="1 2">
    <name type="scientific">Sanghuangporus baumii</name>
    <name type="common">Phellinus baumii</name>
    <dbReference type="NCBI Taxonomy" id="108892"/>
    <lineage>
        <taxon>Eukaryota</taxon>
        <taxon>Fungi</taxon>
        <taxon>Dikarya</taxon>
        <taxon>Basidiomycota</taxon>
        <taxon>Agaricomycotina</taxon>
        <taxon>Agaricomycetes</taxon>
        <taxon>Hymenochaetales</taxon>
        <taxon>Hymenochaetaceae</taxon>
        <taxon>Sanghuangporus</taxon>
    </lineage>
</organism>
<evidence type="ECO:0000313" key="2">
    <source>
        <dbReference type="Proteomes" id="UP000757232"/>
    </source>
</evidence>
<name>A0A9Q5N888_SANBA</name>
<accession>A0A9Q5N888</accession>
<dbReference type="Proteomes" id="UP000757232">
    <property type="component" value="Unassembled WGS sequence"/>
</dbReference>
<keyword evidence="2" id="KW-1185">Reference proteome</keyword>
<comment type="caution">
    <text evidence="1">The sequence shown here is derived from an EMBL/GenBank/DDBJ whole genome shotgun (WGS) entry which is preliminary data.</text>
</comment>
<dbReference type="AlphaFoldDB" id="A0A9Q5N888"/>
<dbReference type="EMBL" id="LNZH02000130">
    <property type="protein sequence ID" value="OCB90465.1"/>
    <property type="molecule type" value="Genomic_DNA"/>
</dbReference>